<comment type="caution">
    <text evidence="6">The sequence shown here is derived from an EMBL/GenBank/DDBJ whole genome shotgun (WGS) entry which is preliminary data.</text>
</comment>
<gene>
    <name evidence="6" type="ORF">GCM10010964_34350</name>
</gene>
<dbReference type="AlphaFoldDB" id="A0A8J2ZDR9"/>
<dbReference type="PANTHER" id="PTHR47561">
    <property type="entry name" value="POLYSACCHARIDE DEACETYLASE FAMILY PROTEIN (AFU_ORTHOLOGUE AFUA_6G05030)"/>
    <property type="match status" value="1"/>
</dbReference>
<dbReference type="InterPro" id="IPR002509">
    <property type="entry name" value="NODB_dom"/>
</dbReference>
<accession>A0A8J2ZDR9</accession>
<comment type="function">
    <text evidence="1">Is involved in generating a small heat-stable compound (Nod), an acylated oligomer of N-acetylglucosamine, that stimulates mitosis in various plant protoplasts.</text>
</comment>
<feature type="domain" description="NodB homology" evidence="5">
    <location>
        <begin position="76"/>
        <end position="152"/>
    </location>
</feature>
<evidence type="ECO:0000256" key="3">
    <source>
        <dbReference type="ARBA" id="ARBA00020071"/>
    </source>
</evidence>
<evidence type="ECO:0000256" key="1">
    <source>
        <dbReference type="ARBA" id="ARBA00003236"/>
    </source>
</evidence>
<proteinExistence type="inferred from homology"/>
<dbReference type="GO" id="GO:0005975">
    <property type="term" value="P:carbohydrate metabolic process"/>
    <property type="evidence" value="ECO:0007669"/>
    <property type="project" value="InterPro"/>
</dbReference>
<keyword evidence="7" id="KW-1185">Reference proteome</keyword>
<evidence type="ECO:0000256" key="2">
    <source>
        <dbReference type="ARBA" id="ARBA00010973"/>
    </source>
</evidence>
<dbReference type="Pfam" id="PF01522">
    <property type="entry name" value="Polysacc_deac_1"/>
    <property type="match status" value="1"/>
</dbReference>
<name>A0A8J2ZDR9_9PROT</name>
<dbReference type="GO" id="GO:0016810">
    <property type="term" value="F:hydrolase activity, acting on carbon-nitrogen (but not peptide) bonds"/>
    <property type="evidence" value="ECO:0007669"/>
    <property type="project" value="InterPro"/>
</dbReference>
<organism evidence="6 7">
    <name type="scientific">Caldovatus sediminis</name>
    <dbReference type="NCBI Taxonomy" id="2041189"/>
    <lineage>
        <taxon>Bacteria</taxon>
        <taxon>Pseudomonadati</taxon>
        <taxon>Pseudomonadota</taxon>
        <taxon>Alphaproteobacteria</taxon>
        <taxon>Acetobacterales</taxon>
        <taxon>Roseomonadaceae</taxon>
        <taxon>Caldovatus</taxon>
    </lineage>
</organism>
<protein>
    <recommendedName>
        <fullName evidence="3">Chitooligosaccharide deacetylase</fullName>
    </recommendedName>
    <alternativeName>
        <fullName evidence="4">Nodulation protein B</fullName>
    </alternativeName>
</protein>
<dbReference type="PANTHER" id="PTHR47561:SF1">
    <property type="entry name" value="POLYSACCHARIDE DEACETYLASE FAMILY PROTEIN (AFU_ORTHOLOGUE AFUA_6G05030)"/>
    <property type="match status" value="1"/>
</dbReference>
<dbReference type="Proteomes" id="UP000597507">
    <property type="component" value="Unassembled WGS sequence"/>
</dbReference>
<dbReference type="InterPro" id="IPR011330">
    <property type="entry name" value="Glyco_hydro/deAcase_b/a-brl"/>
</dbReference>
<evidence type="ECO:0000313" key="6">
    <source>
        <dbReference type="EMBL" id="GGG44113.1"/>
    </source>
</evidence>
<comment type="similarity">
    <text evidence="2">Belongs to the polysaccharide deacetylase family.</text>
</comment>
<reference evidence="6 7" key="1">
    <citation type="journal article" date="2014" name="Int. J. Syst. Evol. Microbiol.">
        <title>Complete genome sequence of Corynebacterium casei LMG S-19264T (=DSM 44701T), isolated from a smear-ripened cheese.</title>
        <authorList>
            <consortium name="US DOE Joint Genome Institute (JGI-PGF)"/>
            <person name="Walter F."/>
            <person name="Albersmeier A."/>
            <person name="Kalinowski J."/>
            <person name="Ruckert C."/>
        </authorList>
    </citation>
    <scope>NUCLEOTIDE SEQUENCE [LARGE SCALE GENOMIC DNA]</scope>
    <source>
        <strain evidence="6 7">CGMCC 1.16330</strain>
    </source>
</reference>
<evidence type="ECO:0000256" key="4">
    <source>
        <dbReference type="ARBA" id="ARBA00032976"/>
    </source>
</evidence>
<dbReference type="Gene3D" id="3.20.20.370">
    <property type="entry name" value="Glycoside hydrolase/deacetylase"/>
    <property type="match status" value="1"/>
</dbReference>
<dbReference type="EMBL" id="BMKS01000012">
    <property type="protein sequence ID" value="GGG44113.1"/>
    <property type="molecule type" value="Genomic_DNA"/>
</dbReference>
<evidence type="ECO:0000259" key="5">
    <source>
        <dbReference type="Pfam" id="PF01522"/>
    </source>
</evidence>
<dbReference type="SUPFAM" id="SSF88713">
    <property type="entry name" value="Glycoside hydrolase/deacetylase"/>
    <property type="match status" value="1"/>
</dbReference>
<sequence>MMTAADTLDREIEDLVRVARDHVARHEPITDLRWPDGVRIAVNFTADFDAMLLRRLLNEPPMQLAKGEFGGRVGIWRLIELFDAHGVKATFFTPGRIAELYPDSLRAAARSGHEVADHMWEHHVPKDPALEHDHLRKTMAALESVTGRRPYGTRSWHTQALLVGEGFLYNSHGHASHRPYYIWDAERRSRMLNLPFHYSIDDAMYYSFAWLGSANPAQRLSDTDRVEELWWNAFWQQYQQEGGYLNICLHPFVSGRALRIAMLERLIQRMKRLPGVWFPTCEEVARHCLANHPPRAA</sequence>
<evidence type="ECO:0000313" key="7">
    <source>
        <dbReference type="Proteomes" id="UP000597507"/>
    </source>
</evidence>